<proteinExistence type="predicted"/>
<dbReference type="Proteomes" id="UP001293593">
    <property type="component" value="Unassembled WGS sequence"/>
</dbReference>
<keyword evidence="5" id="KW-0539">Nucleus</keyword>
<keyword evidence="4" id="KW-0175">Coiled coil</keyword>
<evidence type="ECO:0000256" key="2">
    <source>
        <dbReference type="ARBA" id="ARBA00022553"/>
    </source>
</evidence>
<dbReference type="AlphaFoldDB" id="A0AAE1MG99"/>
<dbReference type="PANTHER" id="PTHR14978:SF0">
    <property type="entry name" value="BETA-CATENIN-LIKE PROTEIN 1"/>
    <property type="match status" value="1"/>
</dbReference>
<evidence type="ECO:0000256" key="3">
    <source>
        <dbReference type="ARBA" id="ARBA00022737"/>
    </source>
</evidence>
<evidence type="ECO:0000259" key="6">
    <source>
        <dbReference type="SMART" id="SM01156"/>
    </source>
</evidence>
<dbReference type="InterPro" id="IPR011989">
    <property type="entry name" value="ARM-like"/>
</dbReference>
<dbReference type="Gene3D" id="1.25.10.10">
    <property type="entry name" value="Leucine-rich Repeat Variant"/>
    <property type="match status" value="1"/>
</dbReference>
<protein>
    <recommendedName>
        <fullName evidence="6">Beta-catenin-like protein 1 N-terminal domain-containing protein</fullName>
    </recommendedName>
</protein>
<evidence type="ECO:0000256" key="1">
    <source>
        <dbReference type="ARBA" id="ARBA00004123"/>
    </source>
</evidence>
<name>A0AAE1MG99_9FABA</name>
<evidence type="ECO:0000256" key="5">
    <source>
        <dbReference type="ARBA" id="ARBA00023242"/>
    </source>
</evidence>
<dbReference type="PANTHER" id="PTHR14978">
    <property type="entry name" value="BETA-CATENIN-LIKE PROTEIN 1 NUCLEAR ASSOCIATED PROTEIN"/>
    <property type="match status" value="1"/>
</dbReference>
<keyword evidence="2" id="KW-0597">Phosphoprotein</keyword>
<feature type="domain" description="Beta-catenin-like protein 1 N-terminal" evidence="6">
    <location>
        <begin position="42"/>
        <end position="146"/>
    </location>
</feature>
<dbReference type="SMART" id="SM01156">
    <property type="entry name" value="DUF1716"/>
    <property type="match status" value="1"/>
</dbReference>
<reference evidence="7" key="1">
    <citation type="submission" date="2023-10" db="EMBL/GenBank/DDBJ databases">
        <title>Chromosome-level genome of the transformable northern wattle, Acacia crassicarpa.</title>
        <authorList>
            <person name="Massaro I."/>
            <person name="Sinha N.R."/>
            <person name="Poethig S."/>
            <person name="Leichty A.R."/>
        </authorList>
    </citation>
    <scope>NUCLEOTIDE SEQUENCE</scope>
    <source>
        <strain evidence="7">Acra3RX</strain>
        <tissue evidence="7">Leaf</tissue>
    </source>
</reference>
<evidence type="ECO:0000256" key="4">
    <source>
        <dbReference type="ARBA" id="ARBA00023054"/>
    </source>
</evidence>
<organism evidence="7 8">
    <name type="scientific">Acacia crassicarpa</name>
    <name type="common">northern wattle</name>
    <dbReference type="NCBI Taxonomy" id="499986"/>
    <lineage>
        <taxon>Eukaryota</taxon>
        <taxon>Viridiplantae</taxon>
        <taxon>Streptophyta</taxon>
        <taxon>Embryophyta</taxon>
        <taxon>Tracheophyta</taxon>
        <taxon>Spermatophyta</taxon>
        <taxon>Magnoliopsida</taxon>
        <taxon>eudicotyledons</taxon>
        <taxon>Gunneridae</taxon>
        <taxon>Pentapetalae</taxon>
        <taxon>rosids</taxon>
        <taxon>fabids</taxon>
        <taxon>Fabales</taxon>
        <taxon>Fabaceae</taxon>
        <taxon>Caesalpinioideae</taxon>
        <taxon>mimosoid clade</taxon>
        <taxon>Acacieae</taxon>
        <taxon>Acacia</taxon>
    </lineage>
</organism>
<comment type="subcellular location">
    <subcellularLocation>
        <location evidence="1">Nucleus</location>
    </subcellularLocation>
</comment>
<gene>
    <name evidence="7" type="ORF">QN277_004076</name>
</gene>
<sequence length="159" mass="17700">MKVANAHNYASKRKFGDIISPSSSLLTTASSNGFDNNNNINGINLSLLKAFEKSQSSVEVLDLKALKKLVLTFEGCLTDNIEARLKYPNQPDQFTDSRIKLHEELQKLKVLAGAPELYLDLINLNVVPFIVDLLNYGHTDIAIDVVQLLQDLTDEGTRR</sequence>
<keyword evidence="3" id="KW-0677">Repeat</keyword>
<keyword evidence="8" id="KW-1185">Reference proteome</keyword>
<accession>A0AAE1MG99</accession>
<comment type="caution">
    <text evidence="7">The sequence shown here is derived from an EMBL/GenBank/DDBJ whole genome shotgun (WGS) entry which is preliminary data.</text>
</comment>
<evidence type="ECO:0000313" key="7">
    <source>
        <dbReference type="EMBL" id="KAK4261023.1"/>
    </source>
</evidence>
<dbReference type="InterPro" id="IPR039678">
    <property type="entry name" value="CTNNBL1"/>
</dbReference>
<dbReference type="GO" id="GO:0005681">
    <property type="term" value="C:spliceosomal complex"/>
    <property type="evidence" value="ECO:0007669"/>
    <property type="project" value="TreeGrafter"/>
</dbReference>
<dbReference type="Pfam" id="PF08216">
    <property type="entry name" value="CTNNBL"/>
    <property type="match status" value="1"/>
</dbReference>
<dbReference type="InterPro" id="IPR013180">
    <property type="entry name" value="CTNNBL1_N"/>
</dbReference>
<dbReference type="EMBL" id="JAWXYG010000010">
    <property type="protein sequence ID" value="KAK4261023.1"/>
    <property type="molecule type" value="Genomic_DNA"/>
</dbReference>
<evidence type="ECO:0000313" key="8">
    <source>
        <dbReference type="Proteomes" id="UP001293593"/>
    </source>
</evidence>